<accession>A0ACB8A5J5</accession>
<evidence type="ECO:0000313" key="2">
    <source>
        <dbReference type="Proteomes" id="UP000790377"/>
    </source>
</evidence>
<reference evidence="1" key="1">
    <citation type="journal article" date="2021" name="New Phytol.">
        <title>Evolutionary innovations through gain and loss of genes in the ectomycorrhizal Boletales.</title>
        <authorList>
            <person name="Wu G."/>
            <person name="Miyauchi S."/>
            <person name="Morin E."/>
            <person name="Kuo A."/>
            <person name="Drula E."/>
            <person name="Varga T."/>
            <person name="Kohler A."/>
            <person name="Feng B."/>
            <person name="Cao Y."/>
            <person name="Lipzen A."/>
            <person name="Daum C."/>
            <person name="Hundley H."/>
            <person name="Pangilinan J."/>
            <person name="Johnson J."/>
            <person name="Barry K."/>
            <person name="LaButti K."/>
            <person name="Ng V."/>
            <person name="Ahrendt S."/>
            <person name="Min B."/>
            <person name="Choi I.G."/>
            <person name="Park H."/>
            <person name="Plett J.M."/>
            <person name="Magnuson J."/>
            <person name="Spatafora J.W."/>
            <person name="Nagy L.G."/>
            <person name="Henrissat B."/>
            <person name="Grigoriev I.V."/>
            <person name="Yang Z.L."/>
            <person name="Xu J."/>
            <person name="Martin F.M."/>
        </authorList>
    </citation>
    <scope>NUCLEOTIDE SEQUENCE</scope>
    <source>
        <strain evidence="1">ATCC 28755</strain>
    </source>
</reference>
<dbReference type="EMBL" id="MU267853">
    <property type="protein sequence ID" value="KAH7907997.1"/>
    <property type="molecule type" value="Genomic_DNA"/>
</dbReference>
<organism evidence="1 2">
    <name type="scientific">Hygrophoropsis aurantiaca</name>
    <dbReference type="NCBI Taxonomy" id="72124"/>
    <lineage>
        <taxon>Eukaryota</taxon>
        <taxon>Fungi</taxon>
        <taxon>Dikarya</taxon>
        <taxon>Basidiomycota</taxon>
        <taxon>Agaricomycotina</taxon>
        <taxon>Agaricomycetes</taxon>
        <taxon>Agaricomycetidae</taxon>
        <taxon>Boletales</taxon>
        <taxon>Coniophorineae</taxon>
        <taxon>Hygrophoropsidaceae</taxon>
        <taxon>Hygrophoropsis</taxon>
    </lineage>
</organism>
<gene>
    <name evidence="1" type="ORF">BJ138DRAFT_1158656</name>
</gene>
<sequence>MPVDILLEIFYLLHPADLVYLTRTSKVFRSFLLNRSKCLRIWQTVLRHVDLPLCPGFISEPAYANLAFIPLCHGCSASCKMIAWNFRIRCCEGCSKTLLTHPRMQKIAA</sequence>
<name>A0ACB8A5J5_9AGAM</name>
<comment type="caution">
    <text evidence="1">The sequence shown here is derived from an EMBL/GenBank/DDBJ whole genome shotgun (WGS) entry which is preliminary data.</text>
</comment>
<proteinExistence type="predicted"/>
<keyword evidence="2" id="KW-1185">Reference proteome</keyword>
<dbReference type="Proteomes" id="UP000790377">
    <property type="component" value="Unassembled WGS sequence"/>
</dbReference>
<evidence type="ECO:0000313" key="1">
    <source>
        <dbReference type="EMBL" id="KAH7907997.1"/>
    </source>
</evidence>
<protein>
    <submittedName>
        <fullName evidence="1">Uncharacterized protein</fullName>
    </submittedName>
</protein>